<accession>A0A377XCX2</accession>
<reference evidence="1 2" key="1">
    <citation type="submission" date="2018-06" db="EMBL/GenBank/DDBJ databases">
        <authorList>
            <consortium name="Pathogen Informatics"/>
            <person name="Doyle S."/>
        </authorList>
    </citation>
    <scope>NUCLEOTIDE SEQUENCE [LARGE SCALE GENOMIC DNA]</scope>
    <source>
        <strain evidence="1 2">NCTC5047</strain>
    </source>
</reference>
<dbReference type="EMBL" id="UGLH01000005">
    <property type="protein sequence ID" value="STT79363.1"/>
    <property type="molecule type" value="Genomic_DNA"/>
</dbReference>
<protein>
    <submittedName>
        <fullName evidence="1">Uncharacterized protein</fullName>
    </submittedName>
</protein>
<dbReference type="Proteomes" id="UP000254340">
    <property type="component" value="Unassembled WGS sequence"/>
</dbReference>
<sequence length="199" mass="21736">MPVVPTVAGRQVESRGVQTGGFQAVAQPNISDALGAAGTQALDVFGQAKQQADLALTQDATQRLYAVGSGLMDDPKEGLMTLQGKNAIGQSPGYIQKFDNEIQTIAVTLPESARNVFLKHAQQQRMQFATQAERHELAQRRQYESGQQDGYLSLQAQASYIKSTVVQPISFECQSLNYGLWSSAWTKSRRDRIKLGSMA</sequence>
<dbReference type="AlphaFoldDB" id="A0A377XCX2"/>
<evidence type="ECO:0000313" key="1">
    <source>
        <dbReference type="EMBL" id="STT79363.1"/>
    </source>
</evidence>
<gene>
    <name evidence="1" type="ORF">NCTC5047_02037</name>
</gene>
<name>A0A377XCX2_KLEPN</name>
<organism evidence="1 2">
    <name type="scientific">Klebsiella pneumoniae</name>
    <dbReference type="NCBI Taxonomy" id="573"/>
    <lineage>
        <taxon>Bacteria</taxon>
        <taxon>Pseudomonadati</taxon>
        <taxon>Pseudomonadota</taxon>
        <taxon>Gammaproteobacteria</taxon>
        <taxon>Enterobacterales</taxon>
        <taxon>Enterobacteriaceae</taxon>
        <taxon>Klebsiella/Raoultella group</taxon>
        <taxon>Klebsiella</taxon>
        <taxon>Klebsiella pneumoniae complex</taxon>
    </lineage>
</organism>
<evidence type="ECO:0000313" key="2">
    <source>
        <dbReference type="Proteomes" id="UP000254340"/>
    </source>
</evidence>
<proteinExistence type="predicted"/>